<proteinExistence type="predicted"/>
<dbReference type="GO" id="GO:0004674">
    <property type="term" value="F:protein serine/threonine kinase activity"/>
    <property type="evidence" value="ECO:0007669"/>
    <property type="project" value="UniProtKB-KW"/>
</dbReference>
<evidence type="ECO:0000259" key="6">
    <source>
        <dbReference type="PROSITE" id="PS50011"/>
    </source>
</evidence>
<keyword evidence="3 8" id="KW-0418">Kinase</keyword>
<evidence type="ECO:0000256" key="3">
    <source>
        <dbReference type="ARBA" id="ARBA00022777"/>
    </source>
</evidence>
<dbReference type="InterPro" id="IPR000719">
    <property type="entry name" value="Prot_kinase_dom"/>
</dbReference>
<dbReference type="InterPro" id="IPR001932">
    <property type="entry name" value="PPM-type_phosphatase-like_dom"/>
</dbReference>
<accession>A0A3B0YR93</accession>
<dbReference type="CDD" id="cd00143">
    <property type="entry name" value="PP2Cc"/>
    <property type="match status" value="1"/>
</dbReference>
<keyword evidence="5" id="KW-0812">Transmembrane</keyword>
<name>A0A3B0YR93_9ZZZZ</name>
<dbReference type="CDD" id="cd14014">
    <property type="entry name" value="STKc_PknB_like"/>
    <property type="match status" value="1"/>
</dbReference>
<evidence type="ECO:0000256" key="4">
    <source>
        <dbReference type="ARBA" id="ARBA00022840"/>
    </source>
</evidence>
<dbReference type="Gene3D" id="1.10.510.10">
    <property type="entry name" value="Transferase(Phosphotransferase) domain 1"/>
    <property type="match status" value="1"/>
</dbReference>
<keyword evidence="2" id="KW-0547">Nucleotide-binding</keyword>
<dbReference type="PANTHER" id="PTHR43289">
    <property type="entry name" value="MITOGEN-ACTIVATED PROTEIN KINASE KINASE KINASE 20-RELATED"/>
    <property type="match status" value="1"/>
</dbReference>
<dbReference type="InterPro" id="IPR008271">
    <property type="entry name" value="Ser/Thr_kinase_AS"/>
</dbReference>
<dbReference type="PROSITE" id="PS51746">
    <property type="entry name" value="PPM_2"/>
    <property type="match status" value="1"/>
</dbReference>
<evidence type="ECO:0000256" key="2">
    <source>
        <dbReference type="ARBA" id="ARBA00022741"/>
    </source>
</evidence>
<dbReference type="SMART" id="SM00220">
    <property type="entry name" value="S_TKc"/>
    <property type="match status" value="1"/>
</dbReference>
<feature type="domain" description="PPM-type phosphatase" evidence="7">
    <location>
        <begin position="14"/>
        <end position="240"/>
    </location>
</feature>
<dbReference type="EMBL" id="UOFM01000537">
    <property type="protein sequence ID" value="VAW83388.1"/>
    <property type="molecule type" value="Genomic_DNA"/>
</dbReference>
<dbReference type="InterPro" id="IPR036457">
    <property type="entry name" value="PPM-type-like_dom_sf"/>
</dbReference>
<gene>
    <name evidence="8" type="ORF">MNBD_GAMMA14-2736</name>
</gene>
<keyword evidence="5" id="KW-0472">Membrane</keyword>
<dbReference type="SMART" id="SM00332">
    <property type="entry name" value="PP2Cc"/>
    <property type="match status" value="1"/>
</dbReference>
<keyword evidence="1" id="KW-0808">Transferase</keyword>
<dbReference type="Pfam" id="PF00069">
    <property type="entry name" value="Pkinase"/>
    <property type="match status" value="1"/>
</dbReference>
<organism evidence="8">
    <name type="scientific">hydrothermal vent metagenome</name>
    <dbReference type="NCBI Taxonomy" id="652676"/>
    <lineage>
        <taxon>unclassified sequences</taxon>
        <taxon>metagenomes</taxon>
        <taxon>ecological metagenomes</taxon>
    </lineage>
</organism>
<dbReference type="PANTHER" id="PTHR43289:SF6">
    <property type="entry name" value="SERINE_THREONINE-PROTEIN KINASE NEKL-3"/>
    <property type="match status" value="1"/>
</dbReference>
<keyword evidence="8" id="KW-0723">Serine/threonine-protein kinase</keyword>
<keyword evidence="5" id="KW-1133">Transmembrane helix</keyword>
<dbReference type="Gene3D" id="3.30.200.20">
    <property type="entry name" value="Phosphorylase Kinase, domain 1"/>
    <property type="match status" value="1"/>
</dbReference>
<evidence type="ECO:0000313" key="8">
    <source>
        <dbReference type="EMBL" id="VAW83388.1"/>
    </source>
</evidence>
<dbReference type="InterPro" id="IPR011009">
    <property type="entry name" value="Kinase-like_dom_sf"/>
</dbReference>
<evidence type="ECO:0000256" key="5">
    <source>
        <dbReference type="SAM" id="Phobius"/>
    </source>
</evidence>
<dbReference type="SMART" id="SM00331">
    <property type="entry name" value="PP2C_SIG"/>
    <property type="match status" value="1"/>
</dbReference>
<protein>
    <submittedName>
        <fullName evidence="8">Serine/threonine protein kinase</fullName>
    </submittedName>
</protein>
<dbReference type="SUPFAM" id="SSF56112">
    <property type="entry name" value="Protein kinase-like (PK-like)"/>
    <property type="match status" value="1"/>
</dbReference>
<dbReference type="Gene3D" id="3.60.40.10">
    <property type="entry name" value="PPM-type phosphatase domain"/>
    <property type="match status" value="1"/>
</dbReference>
<reference evidence="8" key="1">
    <citation type="submission" date="2018-06" db="EMBL/GenBank/DDBJ databases">
        <authorList>
            <person name="Zhirakovskaya E."/>
        </authorList>
    </citation>
    <scope>NUCLEOTIDE SEQUENCE</scope>
</reference>
<dbReference type="AlphaFoldDB" id="A0A3B0YR93"/>
<dbReference type="Pfam" id="PF13672">
    <property type="entry name" value="PP2C_2"/>
    <property type="match status" value="1"/>
</dbReference>
<evidence type="ECO:0000259" key="7">
    <source>
        <dbReference type="PROSITE" id="PS51746"/>
    </source>
</evidence>
<dbReference type="SUPFAM" id="SSF81606">
    <property type="entry name" value="PP2C-like"/>
    <property type="match status" value="1"/>
</dbReference>
<evidence type="ECO:0000256" key="1">
    <source>
        <dbReference type="ARBA" id="ARBA00022679"/>
    </source>
</evidence>
<keyword evidence="4" id="KW-0067">ATP-binding</keyword>
<sequence length="572" mass="64281">MDTVIKQPEKLQIRSGFVTKTGKREANEDYLAIFDANSQPHIMQGSVAAIADGMGGALGGRQAAETTVRGFIDAYYSLPETLGVDRAAARAIMAMNRWVHNQRRNDPNLKDMATTFSALILRGRQTYIIHIGDTRIYRLRQQRLQRLTSDHIHQHPDMRHVLHRAIGFDENTHLDCEKHSLMLHDRFLLCSDGVHGALSDRRIQTILDEGSSPEDSARRIVESALQAGSQDNVSGLVVDVVALPAPDQSDLMAATADLPVEPLPKSGEEIDGFILQEMIFDARNSRLFRAQDKTSEQEVVLKFPHPRICDDEVHRQAFTREAWIAARAHSPWVIETIELSPNRQTRLYAVMPSYRGETLEQRLLREPRLTLEAGVEIGIKLAKAIYSLNRRRIFHRDIKPENVMLLEDGGLKLLDLGVARLPGIEDDTEQGAPGTPSYMAPELYRGAAGDEHSEVYALGVTLYRMFSAGHYPYGEVEAFSRPRQIPYTPLSRYRPDLPAWLDMVLSRAGAPDPDKRFADVLELAYELEDGLSRGAKITPRVKPLMERDPVLFWKSVSFILAVILFAVLTQLA</sequence>
<feature type="transmembrane region" description="Helical" evidence="5">
    <location>
        <begin position="550"/>
        <end position="568"/>
    </location>
</feature>
<dbReference type="GO" id="GO:0005524">
    <property type="term" value="F:ATP binding"/>
    <property type="evidence" value="ECO:0007669"/>
    <property type="project" value="UniProtKB-KW"/>
</dbReference>
<dbReference type="PROSITE" id="PS00108">
    <property type="entry name" value="PROTEIN_KINASE_ST"/>
    <property type="match status" value="1"/>
</dbReference>
<dbReference type="PROSITE" id="PS50011">
    <property type="entry name" value="PROTEIN_KINASE_DOM"/>
    <property type="match status" value="1"/>
</dbReference>
<feature type="domain" description="Protein kinase" evidence="6">
    <location>
        <begin position="273"/>
        <end position="528"/>
    </location>
</feature>